<dbReference type="AlphaFoldDB" id="B9S3W4"/>
<gene>
    <name evidence="1" type="ORF">RCOM_0556260</name>
</gene>
<sequence length="52" mass="6080">MQQERCDMNNNEENCSAVWEIRAGKKEEEERKGKGKGKSSLYINRVVDGWTF</sequence>
<accession>B9S3W4</accession>
<evidence type="ECO:0000313" key="1">
    <source>
        <dbReference type="EMBL" id="EEF41645.1"/>
    </source>
</evidence>
<evidence type="ECO:0000313" key="2">
    <source>
        <dbReference type="Proteomes" id="UP000008311"/>
    </source>
</evidence>
<proteinExistence type="predicted"/>
<dbReference type="Proteomes" id="UP000008311">
    <property type="component" value="Unassembled WGS sequence"/>
</dbReference>
<reference evidence="2" key="1">
    <citation type="journal article" date="2010" name="Nat. Biotechnol.">
        <title>Draft genome sequence of the oilseed species Ricinus communis.</title>
        <authorList>
            <person name="Chan A.P."/>
            <person name="Crabtree J."/>
            <person name="Zhao Q."/>
            <person name="Lorenzi H."/>
            <person name="Orvis J."/>
            <person name="Puiu D."/>
            <person name="Melake-Berhan A."/>
            <person name="Jones K.M."/>
            <person name="Redman J."/>
            <person name="Chen G."/>
            <person name="Cahoon E.B."/>
            <person name="Gedil M."/>
            <person name="Stanke M."/>
            <person name="Haas B.J."/>
            <person name="Wortman J.R."/>
            <person name="Fraser-Liggett C.M."/>
            <person name="Ravel J."/>
            <person name="Rabinowicz P.D."/>
        </authorList>
    </citation>
    <scope>NUCLEOTIDE SEQUENCE [LARGE SCALE GENOMIC DNA]</scope>
    <source>
        <strain evidence="2">cv. Hale</strain>
    </source>
</reference>
<dbReference type="EMBL" id="EQ973863">
    <property type="protein sequence ID" value="EEF41645.1"/>
    <property type="molecule type" value="Genomic_DNA"/>
</dbReference>
<keyword evidence="2" id="KW-1185">Reference proteome</keyword>
<name>B9S3W4_RICCO</name>
<organism evidence="1 2">
    <name type="scientific">Ricinus communis</name>
    <name type="common">Castor bean</name>
    <dbReference type="NCBI Taxonomy" id="3988"/>
    <lineage>
        <taxon>Eukaryota</taxon>
        <taxon>Viridiplantae</taxon>
        <taxon>Streptophyta</taxon>
        <taxon>Embryophyta</taxon>
        <taxon>Tracheophyta</taxon>
        <taxon>Spermatophyta</taxon>
        <taxon>Magnoliopsida</taxon>
        <taxon>eudicotyledons</taxon>
        <taxon>Gunneridae</taxon>
        <taxon>Pentapetalae</taxon>
        <taxon>rosids</taxon>
        <taxon>fabids</taxon>
        <taxon>Malpighiales</taxon>
        <taxon>Euphorbiaceae</taxon>
        <taxon>Acalyphoideae</taxon>
        <taxon>Acalypheae</taxon>
        <taxon>Ricinus</taxon>
    </lineage>
</organism>
<dbReference type="InParanoid" id="B9S3W4"/>
<protein>
    <submittedName>
        <fullName evidence="1">Uncharacterized protein</fullName>
    </submittedName>
</protein>